<evidence type="ECO:0000256" key="1">
    <source>
        <dbReference type="ARBA" id="ARBA00012418"/>
    </source>
</evidence>
<dbReference type="InterPro" id="IPR007644">
    <property type="entry name" value="RNA_pol_bsu_protrusion"/>
</dbReference>
<dbReference type="GO" id="GO:0003899">
    <property type="term" value="F:DNA-directed RNA polymerase activity"/>
    <property type="evidence" value="ECO:0007669"/>
    <property type="project" value="UniProtKB-EC"/>
</dbReference>
<keyword evidence="11" id="KW-1185">Reference proteome</keyword>
<dbReference type="InterPro" id="IPR007642">
    <property type="entry name" value="RNA_pol_Rpb2_2"/>
</dbReference>
<comment type="similarity">
    <text evidence="6">Belongs to the RNA polymerase beta chain family.</text>
</comment>
<dbReference type="PANTHER" id="PTHR20856">
    <property type="entry name" value="DNA-DIRECTED RNA POLYMERASE I SUBUNIT 2"/>
    <property type="match status" value="1"/>
</dbReference>
<feature type="domain" description="RNA polymerase Rpb2" evidence="9">
    <location>
        <begin position="413"/>
        <end position="477"/>
    </location>
</feature>
<keyword evidence="4" id="KW-0548">Nucleotidyltransferase</keyword>
<dbReference type="Gene3D" id="3.90.1100.10">
    <property type="match status" value="1"/>
</dbReference>
<dbReference type="GO" id="GO:0003677">
    <property type="term" value="F:DNA binding"/>
    <property type="evidence" value="ECO:0007669"/>
    <property type="project" value="InterPro"/>
</dbReference>
<dbReference type="GO" id="GO:0000428">
    <property type="term" value="C:DNA-directed RNA polymerase complex"/>
    <property type="evidence" value="ECO:0007669"/>
    <property type="project" value="UniProtKB-KW"/>
</dbReference>
<dbReference type="InterPro" id="IPR037034">
    <property type="entry name" value="RNA_pol_Rpb2_2_sf"/>
</dbReference>
<dbReference type="GeneID" id="74568070"/>
<keyword evidence="2 10" id="KW-0240">DNA-directed RNA polymerase</keyword>
<evidence type="ECO:0000256" key="3">
    <source>
        <dbReference type="ARBA" id="ARBA00022679"/>
    </source>
</evidence>
<evidence type="ECO:0000313" key="10">
    <source>
        <dbReference type="EMBL" id="BBL45294.1"/>
    </source>
</evidence>
<feature type="domain" description="RNA polymerase Rpb2" evidence="7">
    <location>
        <begin position="174"/>
        <end position="345"/>
    </location>
</feature>
<dbReference type="SUPFAM" id="SSF64484">
    <property type="entry name" value="beta and beta-prime subunits of DNA dependent RNA-polymerase"/>
    <property type="match status" value="1"/>
</dbReference>
<evidence type="ECO:0000259" key="9">
    <source>
        <dbReference type="Pfam" id="PF04565"/>
    </source>
</evidence>
<dbReference type="InterPro" id="IPR015712">
    <property type="entry name" value="DNA-dir_RNA_pol_su2"/>
</dbReference>
<evidence type="ECO:0000259" key="8">
    <source>
        <dbReference type="Pfam" id="PF04563"/>
    </source>
</evidence>
<dbReference type="Proteomes" id="UP001055553">
    <property type="component" value="Chromosome"/>
</dbReference>
<proteinExistence type="inferred from homology"/>
<evidence type="ECO:0000256" key="5">
    <source>
        <dbReference type="ARBA" id="ARBA00023163"/>
    </source>
</evidence>
<keyword evidence="3" id="KW-0808">Transferase</keyword>
<feature type="domain" description="RNA polymerase beta subunit protrusion" evidence="8">
    <location>
        <begin position="23"/>
        <end position="378"/>
    </location>
</feature>
<dbReference type="Gene3D" id="3.90.1110.10">
    <property type="entry name" value="RNA polymerase Rpb2, domain 2"/>
    <property type="match status" value="1"/>
</dbReference>
<evidence type="ECO:0000313" key="11">
    <source>
        <dbReference type="Proteomes" id="UP001055553"/>
    </source>
</evidence>
<dbReference type="Pfam" id="PF04561">
    <property type="entry name" value="RNA_pol_Rpb2_2"/>
    <property type="match status" value="1"/>
</dbReference>
<dbReference type="RefSeq" id="WP_258393333.1">
    <property type="nucleotide sequence ID" value="NZ_AP019769.1"/>
</dbReference>
<dbReference type="NCBIfam" id="NF007175">
    <property type="entry name" value="PRK09606.1"/>
    <property type="match status" value="1"/>
</dbReference>
<evidence type="ECO:0000256" key="4">
    <source>
        <dbReference type="ARBA" id="ARBA00022695"/>
    </source>
</evidence>
<dbReference type="KEGG" id="naer:MJ1_0119"/>
<keyword evidence="5" id="KW-0804">Transcription</keyword>
<dbReference type="InterPro" id="IPR007645">
    <property type="entry name" value="RNA_pol_Rpb2_3"/>
</dbReference>
<dbReference type="GO" id="GO:0032549">
    <property type="term" value="F:ribonucleoside binding"/>
    <property type="evidence" value="ECO:0007669"/>
    <property type="project" value="InterPro"/>
</dbReference>
<sequence>MNNVDKNKDKYILLYKYLDENQLLNIHLRSFEYFADVEMTEIGKKLGVFSPRILPSGLRDLQFKIDKIWLSKADFMEKEGVPRLIYPNEALIRNITYSGMVYMEFSVFENESYKTKYQVSIGRLPIMIRSKYCNTYGLSEEELIKLGEDPTDRGGYFIINGSEKVIILSEELSTNRFYVQEANSPVKYSGYLLSEAVTLQSSHRMELMKDGILYISFERYKRIPLIPLIKALGLSKDSEIAQLINEDDNFEETFINLLEYQDMNEIDDNIRFLADRLRLTGNFDVKKEKLLGILDSKLLPHVGTEPKDRLWKAYNLAKMARKILLLAHGKIKEDIKDHFSNKVVRTPGELLREMFLITLKTIMNDAMYQYERLIRRGRVPPYNSIFRSKIFSERFESAMGTGKWTRNRNGIAQSLDRTNKIAVLSHLTRVFSSISEEAELLEARMVHGTHWGRLDLIETPEGHETGLRKNLSLLSKISFEEVDRDNLIKSLESIGLRPIVKNISK</sequence>
<protein>
    <recommendedName>
        <fullName evidence="1">DNA-directed RNA polymerase</fullName>
        <ecNumber evidence="1">2.7.7.6</ecNumber>
    </recommendedName>
</protein>
<dbReference type="AlphaFoldDB" id="A0A915WRJ4"/>
<dbReference type="EC" id="2.7.7.6" evidence="1"/>
<evidence type="ECO:0000259" key="7">
    <source>
        <dbReference type="Pfam" id="PF04561"/>
    </source>
</evidence>
<accession>A0A915WRJ4</accession>
<dbReference type="Pfam" id="PF04563">
    <property type="entry name" value="RNA_pol_Rpb2_1"/>
    <property type="match status" value="1"/>
</dbReference>
<name>A0A915WRJ4_9ARCH</name>
<gene>
    <name evidence="10" type="ORF">MJ1_0119</name>
</gene>
<evidence type="ECO:0000256" key="6">
    <source>
        <dbReference type="RuleBase" id="RU000434"/>
    </source>
</evidence>
<organism evidence="10 11">
    <name type="scientific">Nanobdella aerobiophila</name>
    <dbReference type="NCBI Taxonomy" id="2586965"/>
    <lineage>
        <taxon>Archaea</taxon>
        <taxon>Nanobdellota</taxon>
        <taxon>Nanobdellia</taxon>
        <taxon>Nanobdellales</taxon>
        <taxon>Nanobdellaceae</taxon>
        <taxon>Nanobdella</taxon>
    </lineage>
</organism>
<dbReference type="EMBL" id="AP019769">
    <property type="protein sequence ID" value="BBL45294.1"/>
    <property type="molecule type" value="Genomic_DNA"/>
</dbReference>
<evidence type="ECO:0000256" key="2">
    <source>
        <dbReference type="ARBA" id="ARBA00022478"/>
    </source>
</evidence>
<reference evidence="11" key="1">
    <citation type="journal article" date="2022" name="Int. J. Syst. Evol. Microbiol.">
        <title>Nanobdella aerobiophila gen. nov., sp. nov., a thermoacidophilic, obligate ectosymbiotic archaeon, and proposal of Nanobdellaceae fam. nov., Nanobdellales ord. nov. and Nanobdellia class. nov.</title>
        <authorList>
            <person name="Kato S."/>
            <person name="Ogasawara A."/>
            <person name="Itoh T."/>
            <person name="Sakai H.D."/>
            <person name="Shimizu M."/>
            <person name="Yuki M."/>
            <person name="Kaneko M."/>
            <person name="Takashina T."/>
            <person name="Ohkuma M."/>
        </authorList>
    </citation>
    <scope>NUCLEOTIDE SEQUENCE [LARGE SCALE GENOMIC DNA]</scope>
    <source>
        <strain evidence="11">MJ1</strain>
    </source>
</reference>
<dbReference type="Pfam" id="PF04565">
    <property type="entry name" value="RNA_pol_Rpb2_3"/>
    <property type="match status" value="1"/>
</dbReference>
<dbReference type="GO" id="GO:0006351">
    <property type="term" value="P:DNA-templated transcription"/>
    <property type="evidence" value="ECO:0007669"/>
    <property type="project" value="InterPro"/>
</dbReference>